<comment type="caution">
    <text evidence="1">The sequence shown here is derived from an EMBL/GenBank/DDBJ whole genome shotgun (WGS) entry which is preliminary data.</text>
</comment>
<proteinExistence type="predicted"/>
<organism evidence="1 2">
    <name type="scientific">Segatella copri</name>
    <dbReference type="NCBI Taxonomy" id="165179"/>
    <lineage>
        <taxon>Bacteria</taxon>
        <taxon>Pseudomonadati</taxon>
        <taxon>Bacteroidota</taxon>
        <taxon>Bacteroidia</taxon>
        <taxon>Bacteroidales</taxon>
        <taxon>Prevotellaceae</taxon>
        <taxon>Segatella</taxon>
    </lineage>
</organism>
<gene>
    <name evidence="1" type="ORF">DWW35_09750</name>
</gene>
<reference evidence="1 2" key="1">
    <citation type="submission" date="2018-08" db="EMBL/GenBank/DDBJ databases">
        <title>A genome reference for cultivated species of the human gut microbiota.</title>
        <authorList>
            <person name="Zou Y."/>
            <person name="Xue W."/>
            <person name="Luo G."/>
        </authorList>
    </citation>
    <scope>NUCLEOTIDE SEQUENCE [LARGE SCALE GENOMIC DNA]</scope>
    <source>
        <strain evidence="1 2">AF15-25</strain>
    </source>
</reference>
<evidence type="ECO:0000313" key="1">
    <source>
        <dbReference type="EMBL" id="RGU96266.1"/>
    </source>
</evidence>
<dbReference type="Proteomes" id="UP000285236">
    <property type="component" value="Unassembled WGS sequence"/>
</dbReference>
<sequence length="88" mass="10441">MPITGIVFFICFLYKCSEFYKQKLSYLLFCLQNYILIMEEKRFMVKNFRLLHENHDNKVDEKCDVSGKGTKKGRFQIALESASIIYGR</sequence>
<evidence type="ECO:0000313" key="2">
    <source>
        <dbReference type="Proteomes" id="UP000285236"/>
    </source>
</evidence>
<protein>
    <submittedName>
        <fullName evidence="1">Uncharacterized protein</fullName>
    </submittedName>
</protein>
<name>A0AA92TRA6_9BACT</name>
<dbReference type="EMBL" id="QRYP01000025">
    <property type="protein sequence ID" value="RGU96266.1"/>
    <property type="molecule type" value="Genomic_DNA"/>
</dbReference>
<dbReference type="AlphaFoldDB" id="A0AA92TRA6"/>
<accession>A0AA92TRA6</accession>